<keyword evidence="1 3" id="KW-0853">WD repeat</keyword>
<keyword evidence="6" id="KW-1185">Reference proteome</keyword>
<dbReference type="PANTHER" id="PTHR14221:SF41">
    <property type="entry name" value="TRANSDUCIN_WD40 REPEAT-LIKE SUPERFAMILY PROTEIN"/>
    <property type="match status" value="1"/>
</dbReference>
<evidence type="ECO:0000313" key="5">
    <source>
        <dbReference type="EMBL" id="KAE8099409.1"/>
    </source>
</evidence>
<evidence type="ECO:0000256" key="3">
    <source>
        <dbReference type="PROSITE-ProRule" id="PRU00221"/>
    </source>
</evidence>
<reference evidence="5 6" key="1">
    <citation type="submission" date="2019-06" db="EMBL/GenBank/DDBJ databases">
        <title>A chromosomal-level reference genome of Carpinus fangiana (Coryloideae, Betulaceae).</title>
        <authorList>
            <person name="Yang X."/>
            <person name="Wang Z."/>
            <person name="Zhang L."/>
            <person name="Hao G."/>
            <person name="Liu J."/>
            <person name="Yang Y."/>
        </authorList>
    </citation>
    <scope>NUCLEOTIDE SEQUENCE [LARGE SCALE GENOMIC DNA]</scope>
    <source>
        <strain evidence="5">Cfa_2016G</strain>
        <tissue evidence="5">Leaf</tissue>
    </source>
</reference>
<dbReference type="AlphaFoldDB" id="A0A5N6RMB4"/>
<dbReference type="Gene3D" id="2.130.10.10">
    <property type="entry name" value="YVTN repeat-like/Quinoprotein amine dehydrogenase"/>
    <property type="match status" value="1"/>
</dbReference>
<dbReference type="PANTHER" id="PTHR14221">
    <property type="entry name" value="WD REPEAT DOMAIN 44"/>
    <property type="match status" value="1"/>
</dbReference>
<dbReference type="InterPro" id="IPR036322">
    <property type="entry name" value="WD40_repeat_dom_sf"/>
</dbReference>
<dbReference type="PROSITE" id="PS50082">
    <property type="entry name" value="WD_REPEATS_2"/>
    <property type="match status" value="1"/>
</dbReference>
<feature type="region of interest" description="Disordered" evidence="4">
    <location>
        <begin position="108"/>
        <end position="179"/>
    </location>
</feature>
<accession>A0A5N6RMB4</accession>
<dbReference type="OrthoDB" id="408728at2759"/>
<dbReference type="Proteomes" id="UP000327013">
    <property type="component" value="Chromosome 7"/>
</dbReference>
<sequence length="274" mass="29250">MASNFMYEQFAPGNPSEVLVTSADSRIRISDGSDITHKFKGFRNTSSQIAASFSVDGRYIISASEDSHVYIWKREEPRNAGNGKGKNLITIQSQEHFQCKDVSVAIPWPGTIKGDPPAMPVHSKRQSKTSNSPLPSAGASPTREDNSTNGKRHLPPLPKKSSTALESASTPTEEELALVSHTESGIGESFNSVSASVRVGDSFSVSAAANPSSSWSSSWSLFDAGNSHVSHAVQPTSWGLVIVTAGLGGEIRAYQNFGLPRRIGRQTSLFGGNT</sequence>
<dbReference type="SUPFAM" id="SSF50978">
    <property type="entry name" value="WD40 repeat-like"/>
    <property type="match status" value="1"/>
</dbReference>
<name>A0A5N6RMB4_9ROSI</name>
<dbReference type="InterPro" id="IPR015943">
    <property type="entry name" value="WD40/YVTN_repeat-like_dom_sf"/>
</dbReference>
<evidence type="ECO:0000313" key="6">
    <source>
        <dbReference type="Proteomes" id="UP000327013"/>
    </source>
</evidence>
<dbReference type="EMBL" id="CM017327">
    <property type="protein sequence ID" value="KAE8099409.1"/>
    <property type="molecule type" value="Genomic_DNA"/>
</dbReference>
<keyword evidence="2" id="KW-0677">Repeat</keyword>
<feature type="repeat" description="WD" evidence="3">
    <location>
        <begin position="52"/>
        <end position="73"/>
    </location>
</feature>
<gene>
    <name evidence="5" type="ORF">FH972_017393</name>
</gene>
<dbReference type="InterPro" id="IPR040324">
    <property type="entry name" value="WDR44/Dgr2"/>
</dbReference>
<protein>
    <submittedName>
        <fullName evidence="5">Uncharacterized protein</fullName>
    </submittedName>
</protein>
<organism evidence="5 6">
    <name type="scientific">Carpinus fangiana</name>
    <dbReference type="NCBI Taxonomy" id="176857"/>
    <lineage>
        <taxon>Eukaryota</taxon>
        <taxon>Viridiplantae</taxon>
        <taxon>Streptophyta</taxon>
        <taxon>Embryophyta</taxon>
        <taxon>Tracheophyta</taxon>
        <taxon>Spermatophyta</taxon>
        <taxon>Magnoliopsida</taxon>
        <taxon>eudicotyledons</taxon>
        <taxon>Gunneridae</taxon>
        <taxon>Pentapetalae</taxon>
        <taxon>rosids</taxon>
        <taxon>fabids</taxon>
        <taxon>Fagales</taxon>
        <taxon>Betulaceae</taxon>
        <taxon>Carpinus</taxon>
    </lineage>
</organism>
<dbReference type="InterPro" id="IPR001680">
    <property type="entry name" value="WD40_rpt"/>
</dbReference>
<evidence type="ECO:0000256" key="1">
    <source>
        <dbReference type="ARBA" id="ARBA00022574"/>
    </source>
</evidence>
<evidence type="ECO:0000256" key="2">
    <source>
        <dbReference type="ARBA" id="ARBA00022737"/>
    </source>
</evidence>
<feature type="compositionally biased region" description="Polar residues" evidence="4">
    <location>
        <begin position="160"/>
        <end position="171"/>
    </location>
</feature>
<proteinExistence type="predicted"/>
<evidence type="ECO:0000256" key="4">
    <source>
        <dbReference type="SAM" id="MobiDB-lite"/>
    </source>
</evidence>